<sequence length="359" mass="40616">MAAHAFGLDTITQAPNMKTAVVRKIARNAWGITNCKIQVLNGYEDQNFRLTDCVWDSGSTIDQTVIMKVTNPVAALNPEHLDFQRRICELLNAEGIPAPYYIPLKGSQKIWRLEKVAEHMAPLPVRMIRVLPGNSLDQFEANEAVVVAIGRIVARFHNIMDQIPVHERQGHVPFIAAENVECAVTELQELENRRILSPERAQMVRVVFDELRMMLDNGMEMDRGLIHSDINDTNILVQPAVDGSLEITALIDMGDVHTSLRVMDMGATCLYLALSDKAENGDWRRFPTWFLEGYESVRPCPDAHRIYSAMRARMACSLVCGLRANRINARHETDSYVLKTQKKGWKMLELLLEAEPKLI</sequence>
<dbReference type="SUPFAM" id="SSF56112">
    <property type="entry name" value="Protein kinase-like (PK-like)"/>
    <property type="match status" value="1"/>
</dbReference>
<comment type="similarity">
    <text evidence="2">Belongs to the aminoglycoside phosphotransferase family.</text>
</comment>
<comment type="subcellular location">
    <subcellularLocation>
        <location evidence="1">Cytoplasm</location>
    </subcellularLocation>
</comment>
<proteinExistence type="inferred from homology"/>
<evidence type="ECO:0000256" key="1">
    <source>
        <dbReference type="ARBA" id="ARBA00004496"/>
    </source>
</evidence>
<accession>A0AA36D899</accession>
<dbReference type="Gene3D" id="3.90.1200.10">
    <property type="match status" value="1"/>
</dbReference>
<dbReference type="PANTHER" id="PTHR21064:SF1">
    <property type="entry name" value="HYDROXYLYSINE KINASE"/>
    <property type="match status" value="1"/>
</dbReference>
<reference evidence="11" key="1">
    <citation type="submission" date="2023-06" db="EMBL/GenBank/DDBJ databases">
        <authorList>
            <person name="Delattre M."/>
        </authorList>
    </citation>
    <scope>NUCLEOTIDE SEQUENCE</scope>
    <source>
        <strain evidence="11">AF72</strain>
    </source>
</reference>
<dbReference type="InterPro" id="IPR011009">
    <property type="entry name" value="Kinase-like_dom_sf"/>
</dbReference>
<dbReference type="GO" id="GO:0005737">
    <property type="term" value="C:cytoplasm"/>
    <property type="evidence" value="ECO:0007669"/>
    <property type="project" value="UniProtKB-SubCell"/>
</dbReference>
<evidence type="ECO:0000256" key="6">
    <source>
        <dbReference type="ARBA" id="ARBA00036820"/>
    </source>
</evidence>
<keyword evidence="5" id="KW-0418">Kinase</keyword>
<evidence type="ECO:0000256" key="8">
    <source>
        <dbReference type="ARBA" id="ARBA00038873"/>
    </source>
</evidence>
<evidence type="ECO:0000256" key="2">
    <source>
        <dbReference type="ARBA" id="ARBA00006219"/>
    </source>
</evidence>
<comment type="caution">
    <text evidence="11">The sequence shown here is derived from an EMBL/GenBank/DDBJ whole genome shotgun (WGS) entry which is preliminary data.</text>
</comment>
<comment type="catalytic activity">
    <reaction evidence="6">
        <text>(5R)-5-hydroxy-L-lysine + GTP = (5R)-5-phosphooxy-L-lysine + GDP + H(+)</text>
        <dbReference type="Rhea" id="RHEA:19049"/>
        <dbReference type="ChEBI" id="CHEBI:15378"/>
        <dbReference type="ChEBI" id="CHEBI:37565"/>
        <dbReference type="ChEBI" id="CHEBI:57882"/>
        <dbReference type="ChEBI" id="CHEBI:58189"/>
        <dbReference type="ChEBI" id="CHEBI:58357"/>
        <dbReference type="EC" id="2.7.1.81"/>
    </reaction>
</comment>
<keyword evidence="12" id="KW-1185">Reference proteome</keyword>
<evidence type="ECO:0000256" key="5">
    <source>
        <dbReference type="ARBA" id="ARBA00022777"/>
    </source>
</evidence>
<dbReference type="Proteomes" id="UP001177023">
    <property type="component" value="Unassembled WGS sequence"/>
</dbReference>
<dbReference type="InterPro" id="IPR002575">
    <property type="entry name" value="Aminoglycoside_PTrfase"/>
</dbReference>
<dbReference type="GO" id="GO:0047992">
    <property type="term" value="F:hydroxylysine kinase activity"/>
    <property type="evidence" value="ECO:0007669"/>
    <property type="project" value="UniProtKB-EC"/>
</dbReference>
<organism evidence="11 12">
    <name type="scientific">Mesorhabditis spiculigera</name>
    <dbReference type="NCBI Taxonomy" id="96644"/>
    <lineage>
        <taxon>Eukaryota</taxon>
        <taxon>Metazoa</taxon>
        <taxon>Ecdysozoa</taxon>
        <taxon>Nematoda</taxon>
        <taxon>Chromadorea</taxon>
        <taxon>Rhabditida</taxon>
        <taxon>Rhabditina</taxon>
        <taxon>Rhabditomorpha</taxon>
        <taxon>Rhabditoidea</taxon>
        <taxon>Rhabditidae</taxon>
        <taxon>Mesorhabditinae</taxon>
        <taxon>Mesorhabditis</taxon>
    </lineage>
</organism>
<evidence type="ECO:0000313" key="11">
    <source>
        <dbReference type="EMBL" id="CAJ0581592.1"/>
    </source>
</evidence>
<evidence type="ECO:0000256" key="4">
    <source>
        <dbReference type="ARBA" id="ARBA00022679"/>
    </source>
</evidence>
<dbReference type="EC" id="2.7.1.81" evidence="8"/>
<feature type="domain" description="Aminoglycoside phosphotransferase" evidence="10">
    <location>
        <begin position="39"/>
        <end position="271"/>
    </location>
</feature>
<dbReference type="EMBL" id="CATQJA010002663">
    <property type="protein sequence ID" value="CAJ0581592.1"/>
    <property type="molecule type" value="Genomic_DNA"/>
</dbReference>
<gene>
    <name evidence="11" type="ORF">MSPICULIGERA_LOCUS19749</name>
</gene>
<feature type="non-terminal residue" evidence="11">
    <location>
        <position position="359"/>
    </location>
</feature>
<keyword evidence="4" id="KW-0808">Transferase</keyword>
<dbReference type="InterPro" id="IPR050249">
    <property type="entry name" value="Pseudomonas-type_ThrB"/>
</dbReference>
<evidence type="ECO:0000313" key="12">
    <source>
        <dbReference type="Proteomes" id="UP001177023"/>
    </source>
</evidence>
<comment type="function">
    <text evidence="7">Catalyzes the GTP-dependent phosphorylation of 5-hydroxy-L-lysine.</text>
</comment>
<protein>
    <recommendedName>
        <fullName evidence="9">Hydroxylysine kinase</fullName>
        <ecNumber evidence="8">2.7.1.81</ecNumber>
    </recommendedName>
</protein>
<evidence type="ECO:0000259" key="10">
    <source>
        <dbReference type="Pfam" id="PF01636"/>
    </source>
</evidence>
<evidence type="ECO:0000256" key="7">
    <source>
        <dbReference type="ARBA" id="ARBA00037368"/>
    </source>
</evidence>
<evidence type="ECO:0000256" key="3">
    <source>
        <dbReference type="ARBA" id="ARBA00022490"/>
    </source>
</evidence>
<keyword evidence="3" id="KW-0963">Cytoplasm</keyword>
<dbReference type="PANTHER" id="PTHR21064">
    <property type="entry name" value="AMINOGLYCOSIDE PHOSPHOTRANSFERASE DOMAIN-CONTAINING PROTEIN-RELATED"/>
    <property type="match status" value="1"/>
</dbReference>
<dbReference type="AlphaFoldDB" id="A0AA36D899"/>
<evidence type="ECO:0000256" key="9">
    <source>
        <dbReference type="ARBA" id="ARBA00040505"/>
    </source>
</evidence>
<dbReference type="Pfam" id="PF01636">
    <property type="entry name" value="APH"/>
    <property type="match status" value="1"/>
</dbReference>
<name>A0AA36D899_9BILA</name>